<dbReference type="Proteomes" id="UP000724584">
    <property type="component" value="Unassembled WGS sequence"/>
</dbReference>
<dbReference type="EMBL" id="JAGIZQ010000005">
    <property type="protein sequence ID" value="KAH6628643.1"/>
    <property type="molecule type" value="Genomic_DNA"/>
</dbReference>
<gene>
    <name evidence="1" type="ORF">F5144DRAFT_631754</name>
</gene>
<evidence type="ECO:0000313" key="2">
    <source>
        <dbReference type="Proteomes" id="UP000724584"/>
    </source>
</evidence>
<reference evidence="1 2" key="1">
    <citation type="journal article" date="2021" name="Nat. Commun.">
        <title>Genetic determinants of endophytism in the Arabidopsis root mycobiome.</title>
        <authorList>
            <person name="Mesny F."/>
            <person name="Miyauchi S."/>
            <person name="Thiergart T."/>
            <person name="Pickel B."/>
            <person name="Atanasova L."/>
            <person name="Karlsson M."/>
            <person name="Huettel B."/>
            <person name="Barry K.W."/>
            <person name="Haridas S."/>
            <person name="Chen C."/>
            <person name="Bauer D."/>
            <person name="Andreopoulos W."/>
            <person name="Pangilinan J."/>
            <person name="LaButti K."/>
            <person name="Riley R."/>
            <person name="Lipzen A."/>
            <person name="Clum A."/>
            <person name="Drula E."/>
            <person name="Henrissat B."/>
            <person name="Kohler A."/>
            <person name="Grigoriev I.V."/>
            <person name="Martin F.M."/>
            <person name="Hacquard S."/>
        </authorList>
    </citation>
    <scope>NUCLEOTIDE SEQUENCE [LARGE SCALE GENOMIC DNA]</scope>
    <source>
        <strain evidence="1 2">MPI-SDFR-AT-0079</strain>
    </source>
</reference>
<sequence length="499" mass="55265">MPELLLQSALAASRSKDFALRAAQIKSNCHGQHGDHESLVSCTQCYELLLDALRARYFSSSSSTSDTAAAPGPTQEWFASRPAFLSALKLLIDSAKEYQIAPKAIDDHVQEERGRWYAERVRSSLLRLMVEDPYGRGAVFEKLQDLSTATAGGDAVALAKEVADILRKGSLAPDSGTDPHLPERVAAASDVAAKTEVWRDAFFKTEDGTVPEDHQKYVDMLLYHRLSMEQVVDRILDERQTAVGAREQTDKLNQRLDELRRARAAHEAQKTRKAQRRESLAQQKVPGELYDLPRCAVCGQEPRTEDYFTCSICTILAAAGALPKPTVFCSERCEQQGHLSHAETHTCASALDCLQLHATTTTTTTTHQKAQEERQEEDTPMADAPSPPAELRFCTECLVTLKQPTTWCSLACADANFQAHREAVHLPERARLGLGGEAGADDEAQLEYFTPSPSSSFRGDDDEEGKRYYRARDIAALTTGLGEAVREWEERNRVKLEVA</sequence>
<proteinExistence type="predicted"/>
<comment type="caution">
    <text evidence="1">The sequence shown here is derived from an EMBL/GenBank/DDBJ whole genome shotgun (WGS) entry which is preliminary data.</text>
</comment>
<evidence type="ECO:0000313" key="1">
    <source>
        <dbReference type="EMBL" id="KAH6628643.1"/>
    </source>
</evidence>
<accession>A0ACB7P4H9</accession>
<protein>
    <submittedName>
        <fullName evidence="1">Uncharacterized protein</fullName>
    </submittedName>
</protein>
<name>A0ACB7P4H9_9PEZI</name>
<keyword evidence="2" id="KW-1185">Reference proteome</keyword>
<organism evidence="1 2">
    <name type="scientific">Chaetomium tenue</name>
    <dbReference type="NCBI Taxonomy" id="1854479"/>
    <lineage>
        <taxon>Eukaryota</taxon>
        <taxon>Fungi</taxon>
        <taxon>Dikarya</taxon>
        <taxon>Ascomycota</taxon>
        <taxon>Pezizomycotina</taxon>
        <taxon>Sordariomycetes</taxon>
        <taxon>Sordariomycetidae</taxon>
        <taxon>Sordariales</taxon>
        <taxon>Chaetomiaceae</taxon>
        <taxon>Chaetomium</taxon>
    </lineage>
</organism>